<evidence type="ECO:0000256" key="1">
    <source>
        <dbReference type="SAM" id="MobiDB-lite"/>
    </source>
</evidence>
<feature type="non-terminal residue" evidence="3">
    <location>
        <position position="228"/>
    </location>
</feature>
<feature type="compositionally biased region" description="Polar residues" evidence="1">
    <location>
        <begin position="199"/>
        <end position="212"/>
    </location>
</feature>
<sequence length="228" mass="24748">MDEDLEGVLIVLGILGIGIIGAIVLLILYAEPVRRLLRLHRDKEDEEDIETGGTPKNSKKKSMKRTHIVVAQGKNVFEIDEEAKSIRKVSKPSRQLTVAVHPAPSTPRSLPSTPLGNQAPVSFDDVPRGKIAKTNSAPFDHLEAASSVSGSGPEGIRSILRRPLVPSSLNGTTSTSSEKKNTVLIIHEGNRFRKIVPSEVSSLPTSPEQETNYLPGYRALSDRRSSCS</sequence>
<evidence type="ECO:0000256" key="2">
    <source>
        <dbReference type="SAM" id="Phobius"/>
    </source>
</evidence>
<feature type="region of interest" description="Disordered" evidence="1">
    <location>
        <begin position="144"/>
        <end position="181"/>
    </location>
</feature>
<evidence type="ECO:0000313" key="4">
    <source>
        <dbReference type="Proteomes" id="UP001177023"/>
    </source>
</evidence>
<dbReference type="EMBL" id="CATQJA010000527">
    <property type="protein sequence ID" value="CAJ0561091.1"/>
    <property type="molecule type" value="Genomic_DNA"/>
</dbReference>
<organism evidence="3 4">
    <name type="scientific">Mesorhabditis spiculigera</name>
    <dbReference type="NCBI Taxonomy" id="96644"/>
    <lineage>
        <taxon>Eukaryota</taxon>
        <taxon>Metazoa</taxon>
        <taxon>Ecdysozoa</taxon>
        <taxon>Nematoda</taxon>
        <taxon>Chromadorea</taxon>
        <taxon>Rhabditida</taxon>
        <taxon>Rhabditina</taxon>
        <taxon>Rhabditomorpha</taxon>
        <taxon>Rhabditoidea</taxon>
        <taxon>Rhabditidae</taxon>
        <taxon>Mesorhabditinae</taxon>
        <taxon>Mesorhabditis</taxon>
    </lineage>
</organism>
<feature type="region of interest" description="Disordered" evidence="1">
    <location>
        <begin position="44"/>
        <end position="65"/>
    </location>
</feature>
<name>A0AA36C762_9BILA</name>
<gene>
    <name evidence="3" type="ORF">MSPICULIGERA_LOCUS1727</name>
</gene>
<evidence type="ECO:0000313" key="3">
    <source>
        <dbReference type="EMBL" id="CAJ0561091.1"/>
    </source>
</evidence>
<feature type="region of interest" description="Disordered" evidence="1">
    <location>
        <begin position="197"/>
        <end position="228"/>
    </location>
</feature>
<feature type="compositionally biased region" description="Polar residues" evidence="1">
    <location>
        <begin position="167"/>
        <end position="176"/>
    </location>
</feature>
<reference evidence="3" key="1">
    <citation type="submission" date="2023-06" db="EMBL/GenBank/DDBJ databases">
        <authorList>
            <person name="Delattre M."/>
        </authorList>
    </citation>
    <scope>NUCLEOTIDE SEQUENCE</scope>
    <source>
        <strain evidence="3">AF72</strain>
    </source>
</reference>
<accession>A0AA36C762</accession>
<keyword evidence="2" id="KW-0472">Membrane</keyword>
<keyword evidence="2" id="KW-0812">Transmembrane</keyword>
<feature type="region of interest" description="Disordered" evidence="1">
    <location>
        <begin position="88"/>
        <end position="117"/>
    </location>
</feature>
<feature type="compositionally biased region" description="Low complexity" evidence="1">
    <location>
        <begin position="102"/>
        <end position="115"/>
    </location>
</feature>
<protein>
    <submittedName>
        <fullName evidence="3">Uncharacterized protein</fullName>
    </submittedName>
</protein>
<feature type="transmembrane region" description="Helical" evidence="2">
    <location>
        <begin position="6"/>
        <end position="30"/>
    </location>
</feature>
<dbReference type="AlphaFoldDB" id="A0AA36C762"/>
<comment type="caution">
    <text evidence="3">The sequence shown here is derived from an EMBL/GenBank/DDBJ whole genome shotgun (WGS) entry which is preliminary data.</text>
</comment>
<keyword evidence="2" id="KW-1133">Transmembrane helix</keyword>
<proteinExistence type="predicted"/>
<keyword evidence="4" id="KW-1185">Reference proteome</keyword>
<dbReference type="Proteomes" id="UP001177023">
    <property type="component" value="Unassembled WGS sequence"/>
</dbReference>